<evidence type="ECO:0000313" key="2">
    <source>
        <dbReference type="Proteomes" id="UP000035553"/>
    </source>
</evidence>
<keyword evidence="2" id="KW-1185">Reference proteome</keyword>
<dbReference type="Proteomes" id="UP000035553">
    <property type="component" value="Unassembled WGS sequence"/>
</dbReference>
<organism evidence="1 2">
    <name type="scientific">Sporolactobacillus inulinus CASD</name>
    <dbReference type="NCBI Taxonomy" id="1069536"/>
    <lineage>
        <taxon>Bacteria</taxon>
        <taxon>Bacillati</taxon>
        <taxon>Bacillota</taxon>
        <taxon>Bacilli</taxon>
        <taxon>Bacillales</taxon>
        <taxon>Sporolactobacillaceae</taxon>
        <taxon>Sporolactobacillus</taxon>
    </lineage>
</organism>
<dbReference type="RefSeq" id="WP_010025124.1">
    <property type="nucleotide sequence ID" value="NZ_AFVQ02000066.1"/>
</dbReference>
<accession>A0A0U1QQ87</accession>
<dbReference type="AlphaFoldDB" id="A0A0U1QQ87"/>
<name>A0A0U1QQ87_9BACL</name>
<gene>
    <name evidence="1" type="ORF">SINU_05385</name>
</gene>
<reference evidence="1 2" key="1">
    <citation type="journal article" date="2011" name="J. Bacteriol.">
        <title>Draft genome sequence of Sporolactobacillus inulinus strain CASD, an efficient D-lactic acid-producing bacterium with high-concentration lactate tolerance capability.</title>
        <authorList>
            <person name="Yu B."/>
            <person name="Su F."/>
            <person name="Wang L."/>
            <person name="Xu K."/>
            <person name="Zhao B."/>
            <person name="Xu P."/>
        </authorList>
    </citation>
    <scope>NUCLEOTIDE SEQUENCE [LARGE SCALE GENOMIC DNA]</scope>
    <source>
        <strain evidence="1 2">CASD</strain>
    </source>
</reference>
<sequence>MKAHVFYGGNTCVCLAEHSVVAAYKLAGITYNPLLASPNQAASTNNGCVAPFILGTIRVQRLPCSI</sequence>
<evidence type="ECO:0000313" key="1">
    <source>
        <dbReference type="EMBL" id="KLI02954.1"/>
    </source>
</evidence>
<comment type="caution">
    <text evidence="1">The sequence shown here is derived from an EMBL/GenBank/DDBJ whole genome shotgun (WGS) entry which is preliminary data.</text>
</comment>
<dbReference type="STRING" id="1069536.SINU_05385"/>
<dbReference type="EMBL" id="AFVQ02000066">
    <property type="protein sequence ID" value="KLI02954.1"/>
    <property type="molecule type" value="Genomic_DNA"/>
</dbReference>
<protein>
    <submittedName>
        <fullName evidence="1">Uncharacterized protein</fullName>
    </submittedName>
</protein>
<proteinExistence type="predicted"/>